<dbReference type="Gene3D" id="1.25.40.10">
    <property type="entry name" value="Tetratricopeptide repeat domain"/>
    <property type="match status" value="2"/>
</dbReference>
<evidence type="ECO:0000256" key="2">
    <source>
        <dbReference type="ARBA" id="ARBA00022803"/>
    </source>
</evidence>
<keyword evidence="7" id="KW-1185">Reference proteome</keyword>
<dbReference type="PROSITE" id="PS50005">
    <property type="entry name" value="TPR"/>
    <property type="match status" value="4"/>
</dbReference>
<feature type="repeat" description="TPR" evidence="3">
    <location>
        <begin position="418"/>
        <end position="451"/>
    </location>
</feature>
<reference evidence="7" key="1">
    <citation type="submission" date="2015-02" db="EMBL/GenBank/DDBJ databases">
        <authorList>
            <person name="Chooi Y.-H."/>
        </authorList>
    </citation>
    <scope>NUCLEOTIDE SEQUENCE [LARGE SCALE GENOMIC DNA]</scope>
    <source>
        <strain evidence="7">strain Y</strain>
    </source>
</reference>
<dbReference type="Pfam" id="PF07719">
    <property type="entry name" value="TPR_2"/>
    <property type="match status" value="1"/>
</dbReference>
<protein>
    <recommendedName>
        <fullName evidence="5">Ancillary SecYEG translocon subunit/Cell division coordinator CpoB TPR domain-containing protein</fullName>
    </recommendedName>
</protein>
<dbReference type="AlphaFoldDB" id="A0A0D6JKH6"/>
<feature type="domain" description="Ancillary SecYEG translocon subunit/Cell division coordinator CpoB TPR" evidence="5">
    <location>
        <begin position="85"/>
        <end position="209"/>
    </location>
</feature>
<sequence length="601" mass="67024">MRFSRSSGVGLPLLTCSALVLSVFWSDARVQARTTDDTYLSHSLAGSYLAGRFARANHETGLAAEFYRNALVQDPESDILLEQSFLMEASEGHFDRAIKLAEQLIVRQPNHRVARLVLGLQSFDAGDLKKAEAHFKKAGTGPIGELTSAIAQAWVILAEGDTNRALNKLKLPRQADWAQFYLQYHRALIADIGGRRSVARDAYNQVFEQDSRTLRTALAFARHAANGKNLKQAKTILRNHLEATSGDGHPLAHELMDELGKGQKVDLLIATPRQGLSEVFYGLGEALTGEGGVSIGVLYLQMALFLEPKQPFALAALANAHETTKRYDVAIDTYQRIPDGTPLQAAIDIRRALNLNSLDKVDEAKVLLEKVATKNPKDIRALDTLGNIMRARKRYDEAVVYYTRVIDLLGSDLEQKDWVHFYSRGTCYERLKRWPEAEKDLQQALKLNPDQPLALNYLGYSWVDQNKNLKEGMKLIEKAVSLKPDDGYIVDSLGWAHYQLGNYSRAVGFLEQAVELRPEDPVLNDHLGDAYWRVGRHREARFQWDQAISLNPEPDDLVKIKKKLSEGLPIRRQANAAQAVSDEPAAAASEGQSSVPLPARR</sequence>
<dbReference type="InterPro" id="IPR011990">
    <property type="entry name" value="TPR-like_helical_dom_sf"/>
</dbReference>
<feature type="repeat" description="TPR" evidence="3">
    <location>
        <begin position="521"/>
        <end position="554"/>
    </location>
</feature>
<dbReference type="PANTHER" id="PTHR12558:SF13">
    <property type="entry name" value="CELL DIVISION CYCLE PROTEIN 27 HOMOLOG"/>
    <property type="match status" value="1"/>
</dbReference>
<dbReference type="SMART" id="SM00028">
    <property type="entry name" value="TPR"/>
    <property type="match status" value="8"/>
</dbReference>
<dbReference type="SUPFAM" id="SSF48452">
    <property type="entry name" value="TPR-like"/>
    <property type="match status" value="2"/>
</dbReference>
<dbReference type="EMBL" id="LN829119">
    <property type="protein sequence ID" value="CPR22468.1"/>
    <property type="molecule type" value="Genomic_DNA"/>
</dbReference>
<dbReference type="InterPro" id="IPR018704">
    <property type="entry name" value="SecYEG/CpoB_TPR"/>
</dbReference>
<evidence type="ECO:0000313" key="6">
    <source>
        <dbReference type="EMBL" id="CPR22468.1"/>
    </source>
</evidence>
<keyword evidence="1" id="KW-0677">Repeat</keyword>
<dbReference type="KEGG" id="fil:BN1229_v1_3913"/>
<accession>A0A0D6JKH6</accession>
<feature type="repeat" description="TPR" evidence="3">
    <location>
        <begin position="379"/>
        <end position="412"/>
    </location>
</feature>
<dbReference type="Pfam" id="PF00515">
    <property type="entry name" value="TPR_1"/>
    <property type="match status" value="1"/>
</dbReference>
<dbReference type="Pfam" id="PF09976">
    <property type="entry name" value="TPR_21"/>
    <property type="match status" value="1"/>
</dbReference>
<evidence type="ECO:0000259" key="5">
    <source>
        <dbReference type="Pfam" id="PF09976"/>
    </source>
</evidence>
<dbReference type="InterPro" id="IPR013105">
    <property type="entry name" value="TPR_2"/>
</dbReference>
<feature type="repeat" description="TPR" evidence="3">
    <location>
        <begin position="487"/>
        <end position="520"/>
    </location>
</feature>
<dbReference type="Proteomes" id="UP000033187">
    <property type="component" value="Chromosome 1"/>
</dbReference>
<dbReference type="OrthoDB" id="9766710at2"/>
<evidence type="ECO:0000256" key="4">
    <source>
        <dbReference type="SAM" id="MobiDB-lite"/>
    </source>
</evidence>
<dbReference type="PANTHER" id="PTHR12558">
    <property type="entry name" value="CELL DIVISION CYCLE 16,23,27"/>
    <property type="match status" value="1"/>
</dbReference>
<dbReference type="InterPro" id="IPR019734">
    <property type="entry name" value="TPR_rpt"/>
</dbReference>
<proteinExistence type="predicted"/>
<name>A0A0D6JKH6_9HYPH</name>
<evidence type="ECO:0000313" key="7">
    <source>
        <dbReference type="Proteomes" id="UP000033187"/>
    </source>
</evidence>
<gene>
    <name evidence="6" type="ORF">YBN1229_v1_3901</name>
</gene>
<evidence type="ECO:0000256" key="3">
    <source>
        <dbReference type="PROSITE-ProRule" id="PRU00339"/>
    </source>
</evidence>
<organism evidence="6 7">
    <name type="scientific">Candidatus Filomicrobium marinum</name>
    <dbReference type="NCBI Taxonomy" id="1608628"/>
    <lineage>
        <taxon>Bacteria</taxon>
        <taxon>Pseudomonadati</taxon>
        <taxon>Pseudomonadota</taxon>
        <taxon>Alphaproteobacteria</taxon>
        <taxon>Hyphomicrobiales</taxon>
        <taxon>Hyphomicrobiaceae</taxon>
        <taxon>Filomicrobium</taxon>
    </lineage>
</organism>
<feature type="region of interest" description="Disordered" evidence="4">
    <location>
        <begin position="573"/>
        <end position="601"/>
    </location>
</feature>
<evidence type="ECO:0000256" key="1">
    <source>
        <dbReference type="ARBA" id="ARBA00022737"/>
    </source>
</evidence>
<dbReference type="KEGG" id="fiy:BN1229_v1_3901"/>
<keyword evidence="2 3" id="KW-0802">TPR repeat</keyword>
<dbReference type="RefSeq" id="WP_052744066.1">
    <property type="nucleotide sequence ID" value="NZ_LN829118.1"/>
</dbReference>